<protein>
    <recommendedName>
        <fullName evidence="4">VWFA domain-containing protein</fullName>
    </recommendedName>
</protein>
<dbReference type="STRING" id="1156394.T0QNR9"/>
<evidence type="ECO:0000313" key="2">
    <source>
        <dbReference type="EMBL" id="EQC39764.1"/>
    </source>
</evidence>
<feature type="compositionally biased region" description="Low complexity" evidence="1">
    <location>
        <begin position="2168"/>
        <end position="2198"/>
    </location>
</feature>
<feature type="compositionally biased region" description="Low complexity" evidence="1">
    <location>
        <begin position="1775"/>
        <end position="1792"/>
    </location>
</feature>
<reference evidence="2 3" key="1">
    <citation type="submission" date="2012-04" db="EMBL/GenBank/DDBJ databases">
        <title>The Genome Sequence of Saprolegnia declina VS20.</title>
        <authorList>
            <consortium name="The Broad Institute Genome Sequencing Platform"/>
            <person name="Russ C."/>
            <person name="Nusbaum C."/>
            <person name="Tyler B."/>
            <person name="van West P."/>
            <person name="Dieguez-Uribeondo J."/>
            <person name="de Bruijn I."/>
            <person name="Tripathy S."/>
            <person name="Jiang R."/>
            <person name="Young S.K."/>
            <person name="Zeng Q."/>
            <person name="Gargeya S."/>
            <person name="Fitzgerald M."/>
            <person name="Haas B."/>
            <person name="Abouelleil A."/>
            <person name="Alvarado L."/>
            <person name="Arachchi H.M."/>
            <person name="Berlin A."/>
            <person name="Chapman S.B."/>
            <person name="Goldberg J."/>
            <person name="Griggs A."/>
            <person name="Gujja S."/>
            <person name="Hansen M."/>
            <person name="Howarth C."/>
            <person name="Imamovic A."/>
            <person name="Larimer J."/>
            <person name="McCowen C."/>
            <person name="Montmayeur A."/>
            <person name="Murphy C."/>
            <person name="Neiman D."/>
            <person name="Pearson M."/>
            <person name="Priest M."/>
            <person name="Roberts A."/>
            <person name="Saif S."/>
            <person name="Shea T."/>
            <person name="Sisk P."/>
            <person name="Sykes S."/>
            <person name="Wortman J."/>
            <person name="Nusbaum C."/>
            <person name="Birren B."/>
        </authorList>
    </citation>
    <scope>NUCLEOTIDE SEQUENCE [LARGE SCALE GENOMIC DNA]</scope>
    <source>
        <strain evidence="2 3">VS20</strain>
    </source>
</reference>
<feature type="region of interest" description="Disordered" evidence="1">
    <location>
        <begin position="2164"/>
        <end position="2198"/>
    </location>
</feature>
<evidence type="ECO:0000313" key="3">
    <source>
        <dbReference type="Proteomes" id="UP000030762"/>
    </source>
</evidence>
<dbReference type="InParanoid" id="T0QNR9"/>
<dbReference type="EMBL" id="JH767138">
    <property type="protein sequence ID" value="EQC39764.1"/>
    <property type="molecule type" value="Genomic_DNA"/>
</dbReference>
<keyword evidence="3" id="KW-1185">Reference proteome</keyword>
<dbReference type="SUPFAM" id="SSF53300">
    <property type="entry name" value="vWA-like"/>
    <property type="match status" value="1"/>
</dbReference>
<dbReference type="OrthoDB" id="43547at2759"/>
<name>T0QNR9_SAPDV</name>
<dbReference type="Proteomes" id="UP000030762">
    <property type="component" value="Unassembled WGS sequence"/>
</dbReference>
<evidence type="ECO:0008006" key="4">
    <source>
        <dbReference type="Google" id="ProtNLM"/>
    </source>
</evidence>
<dbReference type="VEuPathDB" id="FungiDB:SDRG_03190"/>
<dbReference type="InterPro" id="IPR036465">
    <property type="entry name" value="vWFA_dom_sf"/>
</dbReference>
<proteinExistence type="predicted"/>
<dbReference type="RefSeq" id="XP_008607036.1">
    <property type="nucleotide sequence ID" value="XM_008608814.1"/>
</dbReference>
<sequence length="2913" mass="318660">MEDDAKDARLVASPPVREVHLQSADFSQFDGAALSAWHLAQLLQAPPTAVATHGLDTQAATYVQMTLPDEGVALASIAFGDVDPSMDAVVRDEPTEPMRLNVTPQSAVYLSFKKYRVVICLDASPSSLSIDPVSGSLFLDVSFTSVERLLHALVQRPLEPATYATPELHISILVQGALVDSLCVLAQGYMVNDTNVHTLVSLLRQRLQLLEDKWATASPSSTLPAAAPSSLAMTLQNATFALNSLPHDAAPLLVLVTDGVVDLPHVYAYDHMMMQLARHHITCHAIQLGGGFVPHCSFGYVPDTDLLRYVTAATGGAFFDMETLSSLPTSATPFANHVQAACFLQPSKVCPANPSPEMPLVADRVPMDLVMSYRPLRIFREKVHEFKFVGAIAKLASARLEEGFCVAKVASSAKDGSTRLHCVLQWTSDVWLEYTIGGPLGSDGELTIRIDVLAHAKFLEEFAAVRSMSAPPVNSLCVLLHRFLKDMYERDRTFLHLVSAMTMPTLDQDTTKLHSFSRMATTVAAPHPVFLLVGELSPLLWHRWFHVERFEMLLLESTTYPKDPLLLETLSKWSSMALSADIYLKFLDTSSSSKGNVNRKQRGSLTLSLPSSASAPARKALCFVRLERTGHALVVIYVAFYGTSTSARKAVLADLQRTLYAGVNPTETPPSMVLCHRHVQRLFLLPHIIHDLIAPPTTHEERSVNAPLIASCCSGSGLVGSVFAAYMWRTLWCWHVESAQQDETIDQLQEERLNSDGFCVVQADDSFVLLAKEVLLENKKSAVVQYAITVISDSVLCTSLWMEPTSGRICDTSGTFGAPPNDDDDDNNPMSDGIESASYYQEMQAATYLADVHILSCMSTFYRILQATKDESTVVGPLDRLGPEAATAGPFHVQESPFSTARLLTTATKTSDRFLLYMEPDAANVELHGMLLESIKRLSDVEVAWTDEMGTESRMHGVFPRLTGGPLWSAAREVAPSCSSLAPGRCFAKLLSETTFVLAFVPSLESVPTPRGCDVPSSPVALSERLKWLAGMSSSVVLNAHHPNPMTSADVARFEARRALFEPKADTCSSYLALPLTFFECSLDDNASMAATSGLDVYVKHLKAAHETNFAHGVYRALREQHVTLQPCDLLQALWSCQQVAIDLDVSLLHHMLHLLPLVPRTIDPAFDALLSQVLTSIPKTQWYYFAAQNDDIVPFFVRLECYQDDKGVESDVDGAGRPRSNSVRVLSDTQQFTDVLTSMLCAANCVPSQSSSDEDDDASNEATESKVTTLEADVLAVVDALRGPRHPKTYLRLVVMTLPPDPLLKKDMDETVLPPTQHQVFQDLRLRLQELCAVQVLGMLQCLPTLTPALGSLVQLLFLELPTTSLRRVQYPLEFLPVDGVVSAISLFRTQLLASHVLPLQACNDLYFVVSDAPYWAFFAVDDANTTVWLHLHVAPSAGVDEVSLLTQLHLGVLAVAKQVNQIILLQQLHESRSCSSLLLKSSSSTTTPSHSSSFDAAVASSSFFWPGQFECVCQFRRSFKLQDRLIPSVTLNNVCTAALEQFQVHNRPHMFVYKDKAGHVFYMLLTLHEATRQVELTVYGICAPSDEVTIELCRVLERKIDEATQLILMKLLARNAKFPLVATDVQFLCPDVAAPTHVTSFALPTPVRDPIVLLHLIKDKMTEPSYARSMPPTPSIDVNVLHPAYVFGAKKQHEAPSSPVCWTADAGRLESTPTHSFVLNMNPEFGARSGFVTSCGKGLALVHMDLLDGASVVHHAPTGCFAPPGTVWSQVLSASPSPSSSSPSSSSSSSLPTGFHVRFRVYVRGHLNCAVLSEIFVLSVKQALYEYALEAMLAEPSTSSVYPATMLTEVQRLLKDAAQLTTTTAVLLTQTQVLPTYEIPHIVKQVASLLQCLPSSHWPSTYYQSTPSSPCALFDADSSVVASTYTFRDTFVLVCPRPPPTVFSPPEDPQPLPKTSSMHSLASVDTVTSSLPSPMASPRHPPMPMAKEYSLHDAMLHPTLGVLGRRHLFYAVQISHHGLSLLSYNVHPSALESLCLGISKALSWCALRQSLLSSILFQKRGFALAAPTQCIVLQPTSLVERRAPVLGKNPLHLARDVVHGTIVFTPQIFGVVLEHTTAPRSLVTSTFRAIEGMGLAEYLRETGTYIEDLSVRPRAISGTADKLEHSAVSTPMSTSSATSSMSSAPTLSSSSSGRSLTVPAPVAAPIVRKPANATNALMAARARARGPLKGPSGATPPSATGSDDGNDNKPPPAWSLTLNKDAIPPRVSKNKASPVVPSAAALATRRPSGPLPQHPEMTKPLLTTTTSGNTQATKDTSLAWRSALKTLLPSSFSHYHRDDRDVEGSTKAKDPLVFHGVNLRSALDFHASHRSSYTMVYGLFKGLMNSTSVVPAPDTLRKLVDCSRLIGHRQLAVSFSGALPRRTTAPSHDILSLLAYEIQFIFNNLFGSIARLHVDDLLCTEGMPASAAYSQFTTFCTRATASLGRRHAADVGQLLVTHLRQHGLRPLHDVTQNGVGVYGKKADGVAGLILIELSQSKSHHVGVRAYFVSERDVVSLDAGRHLPQSSYPVLSRADLVSTFQAIARATNVRRLVYDYVISDLHAFVLHTLSVSTTALQAHVAFGDPSTSVVRNVVGTMNAFLEAYPSAPESAVYGLQAWEFVVENVATLLRYIACHATRYYVSDLLIFGTPDAIATKSATGRFIKDFNEQPIALDSTPYTLVLTSSSQNTLKVYALHTTDALSHLWEHVELFVMELMRVASVDYKRDILWSRLLFGAAQTGLEAPPCEVDVQQLEDCLALSVRTPFDRIDPVLTELLAVTQVDWSEFLGLLKVVHKEGMREYQFHSRRHVLLMCESARDIMIHIYHDDVSGLLSMEICRREEPASGALSHEQRQTVRDLVNHIVYWLWTQVTT</sequence>
<organism evidence="2 3">
    <name type="scientific">Saprolegnia diclina (strain VS20)</name>
    <dbReference type="NCBI Taxonomy" id="1156394"/>
    <lineage>
        <taxon>Eukaryota</taxon>
        <taxon>Sar</taxon>
        <taxon>Stramenopiles</taxon>
        <taxon>Oomycota</taxon>
        <taxon>Saprolegniomycetes</taxon>
        <taxon>Saprolegniales</taxon>
        <taxon>Saprolegniaceae</taxon>
        <taxon>Saprolegnia</taxon>
    </lineage>
</organism>
<feature type="region of interest" description="Disordered" evidence="1">
    <location>
        <begin position="2226"/>
        <end position="2314"/>
    </location>
</feature>
<dbReference type="GO" id="GO:0005777">
    <property type="term" value="C:peroxisome"/>
    <property type="evidence" value="ECO:0007669"/>
    <property type="project" value="InterPro"/>
</dbReference>
<dbReference type="eggNOG" id="ENOG502QPW4">
    <property type="taxonomic scope" value="Eukaryota"/>
</dbReference>
<gene>
    <name evidence="2" type="ORF">SDRG_03190</name>
</gene>
<dbReference type="InterPro" id="IPR033228">
    <property type="entry name" value="SZT2"/>
</dbReference>
<dbReference type="PANTHER" id="PTHR14918:SF3">
    <property type="entry name" value="KICSTOR COMPLEX PROTEIN SZT2"/>
    <property type="match status" value="1"/>
</dbReference>
<evidence type="ECO:0000256" key="1">
    <source>
        <dbReference type="SAM" id="MobiDB-lite"/>
    </source>
</evidence>
<dbReference type="GeneID" id="19943917"/>
<feature type="region of interest" description="Disordered" evidence="1">
    <location>
        <begin position="813"/>
        <end position="834"/>
    </location>
</feature>
<dbReference type="OMA" id="WPGQFEC"/>
<feature type="region of interest" description="Disordered" evidence="1">
    <location>
        <begin position="1774"/>
        <end position="1794"/>
    </location>
</feature>
<feature type="compositionally biased region" description="Polar residues" evidence="1">
    <location>
        <begin position="2303"/>
        <end position="2314"/>
    </location>
</feature>
<accession>T0QNR9</accession>
<dbReference type="PANTHER" id="PTHR14918">
    <property type="entry name" value="KICSTOR COMPLEX PROTEIN SZT2"/>
    <property type="match status" value="1"/>
</dbReference>
<feature type="compositionally biased region" description="Low complexity" evidence="1">
    <location>
        <begin position="2274"/>
        <end position="2283"/>
    </location>
</feature>